<gene>
    <name evidence="1" type="ORF">NCTC7878_03380</name>
</gene>
<dbReference type="EMBL" id="UAUX01000016">
    <property type="protein sequence ID" value="SQA00221.1"/>
    <property type="molecule type" value="Genomic_DNA"/>
</dbReference>
<evidence type="ECO:0000313" key="1">
    <source>
        <dbReference type="EMBL" id="SQA00221.1"/>
    </source>
</evidence>
<dbReference type="EC" id="1.17.4.1" evidence="1"/>
<organism evidence="1 2">
    <name type="scientific">Staphylococcus aureus</name>
    <dbReference type="NCBI Taxonomy" id="1280"/>
    <lineage>
        <taxon>Bacteria</taxon>
        <taxon>Bacillati</taxon>
        <taxon>Bacillota</taxon>
        <taxon>Bacilli</taxon>
        <taxon>Bacillales</taxon>
        <taxon>Staphylococcaceae</taxon>
        <taxon>Staphylococcus</taxon>
    </lineage>
</organism>
<accession>A0A2X2K7J8</accession>
<sequence>MIAVNWNTQEDMTNMFWRQNISQMWVETEFKVSKDIASWKTLSEAEQDTFKKH</sequence>
<dbReference type="SUPFAM" id="SSF47240">
    <property type="entry name" value="Ferritin-like"/>
    <property type="match status" value="1"/>
</dbReference>
<dbReference type="InterPro" id="IPR009078">
    <property type="entry name" value="Ferritin-like_SF"/>
</dbReference>
<dbReference type="Proteomes" id="UP000249913">
    <property type="component" value="Unassembled WGS sequence"/>
</dbReference>
<dbReference type="Gene3D" id="1.10.620.20">
    <property type="entry name" value="Ribonucleotide Reductase, subunit A"/>
    <property type="match status" value="1"/>
</dbReference>
<dbReference type="GO" id="GO:0004748">
    <property type="term" value="F:ribonucleoside-diphosphate reductase activity, thioredoxin disulfide as acceptor"/>
    <property type="evidence" value="ECO:0007669"/>
    <property type="project" value="UniProtKB-EC"/>
</dbReference>
<reference evidence="1 2" key="1">
    <citation type="submission" date="2018-06" db="EMBL/GenBank/DDBJ databases">
        <authorList>
            <consortium name="Pathogen Informatics"/>
            <person name="Doyle S."/>
        </authorList>
    </citation>
    <scope>NUCLEOTIDE SEQUENCE [LARGE SCALE GENOMIC DNA]</scope>
    <source>
        <strain evidence="1 2">NCTC7878</strain>
    </source>
</reference>
<proteinExistence type="predicted"/>
<keyword evidence="1" id="KW-0560">Oxidoreductase</keyword>
<name>A0A2X2K7J8_STAAU</name>
<protein>
    <submittedName>
        <fullName evidence="1">Ribonucleoside-diphosphate reductase subunit beta</fullName>
        <ecNumber evidence="1">1.17.4.1</ecNumber>
    </submittedName>
</protein>
<evidence type="ECO:0000313" key="2">
    <source>
        <dbReference type="Proteomes" id="UP000249913"/>
    </source>
</evidence>
<dbReference type="InterPro" id="IPR012348">
    <property type="entry name" value="RNR-like"/>
</dbReference>
<dbReference type="AlphaFoldDB" id="A0A2X2K7J8"/>